<dbReference type="Proteomes" id="UP001152320">
    <property type="component" value="Chromosome 9"/>
</dbReference>
<comment type="caution">
    <text evidence="4">The sequence shown here is derived from an EMBL/GenBank/DDBJ whole genome shotgun (WGS) entry which is preliminary data.</text>
</comment>
<evidence type="ECO:0000313" key="5">
    <source>
        <dbReference type="Proteomes" id="UP001152320"/>
    </source>
</evidence>
<feature type="region of interest" description="Disordered" evidence="1">
    <location>
        <begin position="188"/>
        <end position="253"/>
    </location>
</feature>
<dbReference type="GO" id="GO:0003746">
    <property type="term" value="F:translation elongation factor activity"/>
    <property type="evidence" value="ECO:0007669"/>
    <property type="project" value="UniProtKB-KW"/>
</dbReference>
<organism evidence="4 5">
    <name type="scientific">Holothuria leucospilota</name>
    <name type="common">Black long sea cucumber</name>
    <name type="synonym">Mertensiothuria leucospilota</name>
    <dbReference type="NCBI Taxonomy" id="206669"/>
    <lineage>
        <taxon>Eukaryota</taxon>
        <taxon>Metazoa</taxon>
        <taxon>Echinodermata</taxon>
        <taxon>Eleutherozoa</taxon>
        <taxon>Echinozoa</taxon>
        <taxon>Holothuroidea</taxon>
        <taxon>Aspidochirotacea</taxon>
        <taxon>Aspidochirotida</taxon>
        <taxon>Holothuriidae</taxon>
        <taxon>Holothuria</taxon>
    </lineage>
</organism>
<proteinExistence type="predicted"/>
<keyword evidence="3" id="KW-0732">Signal</keyword>
<keyword evidence="2" id="KW-0472">Membrane</keyword>
<sequence>MKIFVCVILLLAAVHGAEALQCYHILEYECTAYDYSLLSTCRDVEAENTRFIETCPYSADSCYYSTFYVNEPGQYKLRTIIGGCEYGVINGCYTRSQVATIDPAIEYTLDNIEDDYGVSIQGFQACFCTTDLCNTGLSNQRGVTPQQGGVTSEQRGVTPKQGGVTPKQGGVTPMQGGVTPMQGGVTPKQGGVTPKQGGVTPKQGGVTPKQGGVTPMQGVVTPKQGGVTPKQGGVTPKQRGVASQKGGVTPPRSNSSLLVQTSYMIVGLLALTALLPVIDFAFM</sequence>
<evidence type="ECO:0000313" key="4">
    <source>
        <dbReference type="EMBL" id="KAJ8035949.1"/>
    </source>
</evidence>
<dbReference type="AlphaFoldDB" id="A0A9Q1C0J4"/>
<feature type="transmembrane region" description="Helical" evidence="2">
    <location>
        <begin position="262"/>
        <end position="282"/>
    </location>
</feature>
<keyword evidence="2" id="KW-0812">Transmembrane</keyword>
<feature type="compositionally biased region" description="Polar residues" evidence="1">
    <location>
        <begin position="141"/>
        <end position="155"/>
    </location>
</feature>
<evidence type="ECO:0000256" key="2">
    <source>
        <dbReference type="SAM" id="Phobius"/>
    </source>
</evidence>
<dbReference type="OrthoDB" id="272624at2759"/>
<feature type="chain" id="PRO_5040356444" evidence="3">
    <location>
        <begin position="20"/>
        <end position="283"/>
    </location>
</feature>
<dbReference type="EMBL" id="JAIZAY010000009">
    <property type="protein sequence ID" value="KAJ8035949.1"/>
    <property type="molecule type" value="Genomic_DNA"/>
</dbReference>
<keyword evidence="5" id="KW-1185">Reference proteome</keyword>
<feature type="signal peptide" evidence="3">
    <location>
        <begin position="1"/>
        <end position="19"/>
    </location>
</feature>
<feature type="region of interest" description="Disordered" evidence="1">
    <location>
        <begin position="141"/>
        <end position="172"/>
    </location>
</feature>
<evidence type="ECO:0000256" key="1">
    <source>
        <dbReference type="SAM" id="MobiDB-lite"/>
    </source>
</evidence>
<gene>
    <name evidence="4" type="ORF">HOLleu_19784</name>
</gene>
<protein>
    <submittedName>
        <fullName evidence="4">Transcription elongation factor SPT5</fullName>
    </submittedName>
</protein>
<evidence type="ECO:0000256" key="3">
    <source>
        <dbReference type="SAM" id="SignalP"/>
    </source>
</evidence>
<accession>A0A9Q1C0J4</accession>
<keyword evidence="2" id="KW-1133">Transmembrane helix</keyword>
<name>A0A9Q1C0J4_HOLLE</name>
<keyword evidence="4" id="KW-0251">Elongation factor</keyword>
<reference evidence="4" key="1">
    <citation type="submission" date="2021-10" db="EMBL/GenBank/DDBJ databases">
        <title>Tropical sea cucumber genome reveals ecological adaptation and Cuvierian tubules defense mechanism.</title>
        <authorList>
            <person name="Chen T."/>
        </authorList>
    </citation>
    <scope>NUCLEOTIDE SEQUENCE</scope>
    <source>
        <strain evidence="4">Nanhai2018</strain>
        <tissue evidence="4">Muscle</tissue>
    </source>
</reference>
<keyword evidence="4" id="KW-0648">Protein biosynthesis</keyword>